<dbReference type="EMBL" id="CAMXCT020002861">
    <property type="protein sequence ID" value="CAL1154301.1"/>
    <property type="molecule type" value="Genomic_DNA"/>
</dbReference>
<evidence type="ECO:0000313" key="4">
    <source>
        <dbReference type="EMBL" id="CAL1154301.1"/>
    </source>
</evidence>
<protein>
    <submittedName>
        <fullName evidence="5">Fumarate hydratase class I, aerobic</fullName>
    </submittedName>
</protein>
<evidence type="ECO:0000313" key="5">
    <source>
        <dbReference type="EMBL" id="CAL4788238.1"/>
    </source>
</evidence>
<sequence length="426" mass="46351">MPRGSREREKVDDLLKDDDEKEDLSKFGLSPTMSAASGFFMFVAPEAKDDDIETGHEKEAPGAAPWRIFRNMSLATTIFWILAGVWSFMTVAIPELIDVGLAFEDEISAESKHPQLIERSGGLAPLHESGSWGERRSSLLALRTSVKSGKFQPINVTWPYPGIRPTGLSCDVRGQHLLVTDGLSTFFASVNEEVPAESKDTGMRLRHKADSLLSASFQQAAPCAALLGERLQDTALACFENTTASCEALVLHQQGRRVASCHVEHGGSSSLSVASAWMTGLQTAEPEKALFVMMDPGCFSSKGSDLMGPSCTSVGTSKRRSARLQRGAKGDDLVPVDVMEEKEADPLRAQPKSMRLLTERYLGVLNAHDKTLELLDMDNSEATSAEMPLKTDMSLESFCVSADHIFLLGSGPHPNLLRLPLRTLSV</sequence>
<evidence type="ECO:0000256" key="1">
    <source>
        <dbReference type="SAM" id="MobiDB-lite"/>
    </source>
</evidence>
<feature type="region of interest" description="Disordered" evidence="1">
    <location>
        <begin position="1"/>
        <end position="29"/>
    </location>
</feature>
<accession>A0A9P1G613</accession>
<reference evidence="4" key="2">
    <citation type="submission" date="2024-04" db="EMBL/GenBank/DDBJ databases">
        <authorList>
            <person name="Chen Y."/>
            <person name="Shah S."/>
            <person name="Dougan E. K."/>
            <person name="Thang M."/>
            <person name="Chan C."/>
        </authorList>
    </citation>
    <scope>NUCLEOTIDE SEQUENCE [LARGE SCALE GENOMIC DNA]</scope>
</reference>
<dbReference type="EMBL" id="CAMXCT030002861">
    <property type="protein sequence ID" value="CAL4788238.1"/>
    <property type="molecule type" value="Genomic_DNA"/>
</dbReference>
<dbReference type="OrthoDB" id="412167at2759"/>
<gene>
    <name evidence="3" type="ORF">C1SCF055_LOCUS27011</name>
</gene>
<evidence type="ECO:0000313" key="3">
    <source>
        <dbReference type="EMBL" id="CAI4000926.1"/>
    </source>
</evidence>
<feature type="compositionally biased region" description="Basic and acidic residues" evidence="1">
    <location>
        <begin position="1"/>
        <end position="14"/>
    </location>
</feature>
<feature type="transmembrane region" description="Helical" evidence="2">
    <location>
        <begin position="74"/>
        <end position="93"/>
    </location>
</feature>
<dbReference type="EMBL" id="CAMXCT010002861">
    <property type="protein sequence ID" value="CAI4000926.1"/>
    <property type="molecule type" value="Genomic_DNA"/>
</dbReference>
<keyword evidence="2" id="KW-0812">Transmembrane</keyword>
<evidence type="ECO:0000313" key="6">
    <source>
        <dbReference type="Proteomes" id="UP001152797"/>
    </source>
</evidence>
<organism evidence="3">
    <name type="scientific">Cladocopium goreaui</name>
    <dbReference type="NCBI Taxonomy" id="2562237"/>
    <lineage>
        <taxon>Eukaryota</taxon>
        <taxon>Sar</taxon>
        <taxon>Alveolata</taxon>
        <taxon>Dinophyceae</taxon>
        <taxon>Suessiales</taxon>
        <taxon>Symbiodiniaceae</taxon>
        <taxon>Cladocopium</taxon>
    </lineage>
</organism>
<comment type="caution">
    <text evidence="3">The sequence shown here is derived from an EMBL/GenBank/DDBJ whole genome shotgun (WGS) entry which is preliminary data.</text>
</comment>
<proteinExistence type="predicted"/>
<dbReference type="AlphaFoldDB" id="A0A9P1G613"/>
<keyword evidence="2" id="KW-0472">Membrane</keyword>
<dbReference type="Proteomes" id="UP001152797">
    <property type="component" value="Unassembled WGS sequence"/>
</dbReference>
<reference evidence="3" key="1">
    <citation type="submission" date="2022-10" db="EMBL/GenBank/DDBJ databases">
        <authorList>
            <person name="Chen Y."/>
            <person name="Dougan E. K."/>
            <person name="Chan C."/>
            <person name="Rhodes N."/>
            <person name="Thang M."/>
        </authorList>
    </citation>
    <scope>NUCLEOTIDE SEQUENCE</scope>
</reference>
<name>A0A9P1G613_9DINO</name>
<keyword evidence="6" id="KW-1185">Reference proteome</keyword>
<evidence type="ECO:0000256" key="2">
    <source>
        <dbReference type="SAM" id="Phobius"/>
    </source>
</evidence>
<keyword evidence="2" id="KW-1133">Transmembrane helix</keyword>